<dbReference type="EMBL" id="ADZU01000030">
    <property type="protein sequence ID" value="EFS91939.1"/>
    <property type="molecule type" value="Genomic_DNA"/>
</dbReference>
<accession>A0ABP2K7H6</accession>
<name>A0ABP2K7H6_9ACTN</name>
<sequence length="51" mass="5468">MPLSAQCVGKAKCRGRRPVSWPEGVNHKKDSHTAAPPPIVFTTACIDAIQP</sequence>
<gene>
    <name evidence="1" type="ORF">HMPREF9607_01805</name>
</gene>
<dbReference type="Proteomes" id="UP000003179">
    <property type="component" value="Unassembled WGS sequence"/>
</dbReference>
<proteinExistence type="predicted"/>
<reference evidence="1" key="1">
    <citation type="submission" date="2010-08" db="EMBL/GenBank/DDBJ databases">
        <authorList>
            <person name="Weinstock G."/>
            <person name="Sodergren E."/>
            <person name="Clifton S."/>
            <person name="Fulton L."/>
            <person name="Fulton B."/>
            <person name="Courtney L."/>
            <person name="Fronick C."/>
            <person name="Harrison M."/>
            <person name="Strong C."/>
            <person name="Farmer C."/>
            <person name="Delahaunty K."/>
            <person name="Markovic C."/>
            <person name="Hall O."/>
            <person name="Minx P."/>
            <person name="Tomlinson C."/>
            <person name="Mitreva M."/>
            <person name="Hou S."/>
            <person name="Chen J."/>
            <person name="Wollam A."/>
            <person name="Pepin K.H."/>
            <person name="Johnson M."/>
            <person name="Bhonagiri V."/>
            <person name="Zhang X."/>
            <person name="Suruliraj S."/>
            <person name="Warren W."/>
            <person name="Chinwalla A."/>
            <person name="Mardis E.R."/>
            <person name="Wilson R.K."/>
        </authorList>
    </citation>
    <scope>NUCLEOTIDE SEQUENCE [LARGE SCALE GENOMIC DNA]</scope>
    <source>
        <strain evidence="1">HL044PA1</strain>
    </source>
</reference>
<evidence type="ECO:0000313" key="1">
    <source>
        <dbReference type="EMBL" id="EFS91939.1"/>
    </source>
</evidence>
<organism evidence="1 2">
    <name type="scientific">Cutibacterium modestum HL044PA1</name>
    <dbReference type="NCBI Taxonomy" id="765109"/>
    <lineage>
        <taxon>Bacteria</taxon>
        <taxon>Bacillati</taxon>
        <taxon>Actinomycetota</taxon>
        <taxon>Actinomycetes</taxon>
        <taxon>Propionibacteriales</taxon>
        <taxon>Propionibacteriaceae</taxon>
        <taxon>Cutibacterium</taxon>
        <taxon>Cutibacterium modestum</taxon>
    </lineage>
</organism>
<evidence type="ECO:0000313" key="2">
    <source>
        <dbReference type="Proteomes" id="UP000003179"/>
    </source>
</evidence>
<protein>
    <submittedName>
        <fullName evidence="1">Uncharacterized protein</fullName>
    </submittedName>
</protein>
<comment type="caution">
    <text evidence="1">The sequence shown here is derived from an EMBL/GenBank/DDBJ whole genome shotgun (WGS) entry which is preliminary data.</text>
</comment>
<keyword evidence="2" id="KW-1185">Reference proteome</keyword>